<dbReference type="AlphaFoldDB" id="A0A8K0SEL7"/>
<keyword evidence="3" id="KW-1185">Reference proteome</keyword>
<dbReference type="SUPFAM" id="SSF56112">
    <property type="entry name" value="Protein kinase-like (PK-like)"/>
    <property type="match status" value="1"/>
</dbReference>
<accession>A0A8K0SEL7</accession>
<comment type="caution">
    <text evidence="2">The sequence shown here is derived from an EMBL/GenBank/DDBJ whole genome shotgun (WGS) entry which is preliminary data.</text>
</comment>
<dbReference type="Gene3D" id="3.90.1200.10">
    <property type="match status" value="1"/>
</dbReference>
<dbReference type="GO" id="GO:0016301">
    <property type="term" value="F:kinase activity"/>
    <property type="evidence" value="ECO:0007669"/>
    <property type="project" value="UniProtKB-KW"/>
</dbReference>
<dbReference type="PANTHER" id="PTHR21310">
    <property type="entry name" value="AMINOGLYCOSIDE PHOSPHOTRANSFERASE-RELATED-RELATED"/>
    <property type="match status" value="1"/>
</dbReference>
<keyword evidence="2" id="KW-0808">Transferase</keyword>
<sequence>MGAAENLPHAIPQGAIQALLRTISLPEATSIISAKVTAQYHSIYFIALPPTTRTHNHSDLVLRVSGRHLPTIKTSNELGVMSWVARNTTIPIPDLVASDSSEKNPIGHEYTLMSRIKGATLSDIYESLDDDQVDRLMDQLVGFLLQLHSHPWSGIGGLALDDREEAVLARVVDETFWQVPDIEKYWHGGETTDSLNIAGPYATYVDFIAAQVRQYIHLIKIHDALEFMRDSLPRLEAFVDALPNRADELNKVSLRLTHKDLHLANILYDVDSGSITAILDWEFSGVVPFTNWNPRRSFLWNGRDDERSLSEKQRLGDIFARRCAALEVSLLDDASFASPLQEGMQMVADFLRAITEVSPRGQRQDLVLDWKTTVLDKIGLFGV</sequence>
<keyword evidence="2" id="KW-0418">Kinase</keyword>
<dbReference type="Proteomes" id="UP000813444">
    <property type="component" value="Unassembled WGS sequence"/>
</dbReference>
<protein>
    <submittedName>
        <fullName evidence="2">Kinase-like domain-containing protein</fullName>
    </submittedName>
</protein>
<evidence type="ECO:0000259" key="1">
    <source>
        <dbReference type="Pfam" id="PF01636"/>
    </source>
</evidence>
<dbReference type="InterPro" id="IPR011009">
    <property type="entry name" value="Kinase-like_dom_sf"/>
</dbReference>
<evidence type="ECO:0000313" key="2">
    <source>
        <dbReference type="EMBL" id="KAH7304161.1"/>
    </source>
</evidence>
<organism evidence="2 3">
    <name type="scientific">Stachybotrys elegans</name>
    <dbReference type="NCBI Taxonomy" id="80388"/>
    <lineage>
        <taxon>Eukaryota</taxon>
        <taxon>Fungi</taxon>
        <taxon>Dikarya</taxon>
        <taxon>Ascomycota</taxon>
        <taxon>Pezizomycotina</taxon>
        <taxon>Sordariomycetes</taxon>
        <taxon>Hypocreomycetidae</taxon>
        <taxon>Hypocreales</taxon>
        <taxon>Stachybotryaceae</taxon>
        <taxon>Stachybotrys</taxon>
    </lineage>
</organism>
<dbReference type="EMBL" id="JAGPNK010000025">
    <property type="protein sequence ID" value="KAH7304161.1"/>
    <property type="molecule type" value="Genomic_DNA"/>
</dbReference>
<dbReference type="Pfam" id="PF01636">
    <property type="entry name" value="APH"/>
    <property type="match status" value="1"/>
</dbReference>
<dbReference type="InterPro" id="IPR051678">
    <property type="entry name" value="AGP_Transferase"/>
</dbReference>
<dbReference type="InterPro" id="IPR002575">
    <property type="entry name" value="Aminoglycoside_PTrfase"/>
</dbReference>
<dbReference type="OrthoDB" id="2831558at2759"/>
<proteinExistence type="predicted"/>
<evidence type="ECO:0000313" key="3">
    <source>
        <dbReference type="Proteomes" id="UP000813444"/>
    </source>
</evidence>
<name>A0A8K0SEL7_9HYPO</name>
<reference evidence="2" key="1">
    <citation type="journal article" date="2021" name="Nat. Commun.">
        <title>Genetic determinants of endophytism in the Arabidopsis root mycobiome.</title>
        <authorList>
            <person name="Mesny F."/>
            <person name="Miyauchi S."/>
            <person name="Thiergart T."/>
            <person name="Pickel B."/>
            <person name="Atanasova L."/>
            <person name="Karlsson M."/>
            <person name="Huettel B."/>
            <person name="Barry K.W."/>
            <person name="Haridas S."/>
            <person name="Chen C."/>
            <person name="Bauer D."/>
            <person name="Andreopoulos W."/>
            <person name="Pangilinan J."/>
            <person name="LaButti K."/>
            <person name="Riley R."/>
            <person name="Lipzen A."/>
            <person name="Clum A."/>
            <person name="Drula E."/>
            <person name="Henrissat B."/>
            <person name="Kohler A."/>
            <person name="Grigoriev I.V."/>
            <person name="Martin F.M."/>
            <person name="Hacquard S."/>
        </authorList>
    </citation>
    <scope>NUCLEOTIDE SEQUENCE</scope>
    <source>
        <strain evidence="2">MPI-CAGE-CH-0235</strain>
    </source>
</reference>
<gene>
    <name evidence="2" type="ORF">B0I35DRAFT_401481</name>
</gene>
<feature type="domain" description="Aminoglycoside phosphotransferase" evidence="1">
    <location>
        <begin position="54"/>
        <end position="288"/>
    </location>
</feature>